<dbReference type="Proteomes" id="UP000030106">
    <property type="component" value="Unassembled WGS sequence"/>
</dbReference>
<gene>
    <name evidence="2" type="ORF">BBAD15_g9684</name>
</gene>
<reference evidence="2 3" key="1">
    <citation type="submission" date="2012-10" db="EMBL/GenBank/DDBJ databases">
        <title>Genome sequencing and analysis of entomopathogenic fungi Beauveria bassiana D1-5.</title>
        <authorList>
            <person name="Li Q."/>
            <person name="Wang L."/>
            <person name="Zhang Z."/>
            <person name="Wang Q."/>
            <person name="Ren J."/>
            <person name="Wang M."/>
            <person name="Xu W."/>
            <person name="Wang J."/>
            <person name="Lu Y."/>
            <person name="Du Q."/>
            <person name="Sun Z."/>
        </authorList>
    </citation>
    <scope>NUCLEOTIDE SEQUENCE [LARGE SCALE GENOMIC DNA]</scope>
    <source>
        <strain evidence="2 3">D1-5</strain>
    </source>
</reference>
<accession>A0A0A2VAY6</accession>
<feature type="chain" id="PRO_5001995088" evidence="1">
    <location>
        <begin position="18"/>
        <end position="332"/>
    </location>
</feature>
<evidence type="ECO:0000313" key="3">
    <source>
        <dbReference type="Proteomes" id="UP000030106"/>
    </source>
</evidence>
<dbReference type="EMBL" id="ANFO01000981">
    <property type="protein sequence ID" value="KGQ05066.1"/>
    <property type="molecule type" value="Genomic_DNA"/>
</dbReference>
<comment type="caution">
    <text evidence="2">The sequence shown here is derived from an EMBL/GenBank/DDBJ whole genome shotgun (WGS) entry which is preliminary data.</text>
</comment>
<dbReference type="AlphaFoldDB" id="A0A0A2VAY6"/>
<name>A0A0A2VAY6_BEABA</name>
<dbReference type="HOGENOM" id="CLU_834413_0_0_1"/>
<proteinExistence type="predicted"/>
<protein>
    <submittedName>
        <fullName evidence="2">Uncharacterized protein</fullName>
    </submittedName>
</protein>
<sequence>MKVSLPSVIAILGLATALPQNDPSTDGISKELEAEMRNALQELEETNKKSLPGTIQGIAEGLGWQVGGNLIGSLPPGISHGATFLSLLANSDYSVTPENGKEWVKNLGGISLAFLPKVGALGGLPGFIGLIKTIAVGLETAQFPELAAKREAEAKCFASNDVATYKDLCQFCKPHLTISLLGKLHGCTDEHVADRDPHVDHVRAQGFCADSVLCSGYNDGGPEKIIAQGFRYDPLRSFWCKEKDEQIGMLLSSWLSEPLRNSLYMLDAEDFRNALTPACKEVTKDLDIEGKCPTREEREEADKLAPPISFCAPGKLVADSGTDTPNGTLYLA</sequence>
<organism evidence="2 3">
    <name type="scientific">Beauveria bassiana D1-5</name>
    <dbReference type="NCBI Taxonomy" id="1245745"/>
    <lineage>
        <taxon>Eukaryota</taxon>
        <taxon>Fungi</taxon>
        <taxon>Dikarya</taxon>
        <taxon>Ascomycota</taxon>
        <taxon>Pezizomycotina</taxon>
        <taxon>Sordariomycetes</taxon>
        <taxon>Hypocreomycetidae</taxon>
        <taxon>Hypocreales</taxon>
        <taxon>Cordycipitaceae</taxon>
        <taxon>Beauveria</taxon>
    </lineage>
</organism>
<evidence type="ECO:0000313" key="2">
    <source>
        <dbReference type="EMBL" id="KGQ05066.1"/>
    </source>
</evidence>
<keyword evidence="1" id="KW-0732">Signal</keyword>
<evidence type="ECO:0000256" key="1">
    <source>
        <dbReference type="SAM" id="SignalP"/>
    </source>
</evidence>
<feature type="signal peptide" evidence="1">
    <location>
        <begin position="1"/>
        <end position="17"/>
    </location>
</feature>